<proteinExistence type="predicted"/>
<accession>A0A9P0DAA9</accession>
<dbReference type="AlphaFoldDB" id="A0A9P0DAA9"/>
<dbReference type="EMBL" id="OV651820">
    <property type="protein sequence ID" value="CAH1114734.1"/>
    <property type="molecule type" value="Genomic_DNA"/>
</dbReference>
<gene>
    <name evidence="2" type="ORF">PSYICH_LOCUS14087</name>
</gene>
<feature type="region of interest" description="Disordered" evidence="1">
    <location>
        <begin position="83"/>
        <end position="105"/>
    </location>
</feature>
<protein>
    <submittedName>
        <fullName evidence="2">Uncharacterized protein</fullName>
    </submittedName>
</protein>
<evidence type="ECO:0000256" key="1">
    <source>
        <dbReference type="SAM" id="MobiDB-lite"/>
    </source>
</evidence>
<reference evidence="2" key="1">
    <citation type="submission" date="2022-01" db="EMBL/GenBank/DDBJ databases">
        <authorList>
            <person name="King R."/>
        </authorList>
    </citation>
    <scope>NUCLEOTIDE SEQUENCE</scope>
</reference>
<evidence type="ECO:0000313" key="2">
    <source>
        <dbReference type="EMBL" id="CAH1114734.1"/>
    </source>
</evidence>
<evidence type="ECO:0000313" key="3">
    <source>
        <dbReference type="Proteomes" id="UP001153636"/>
    </source>
</evidence>
<sequence length="105" mass="11843">MGVKEFITFDESKNQYIIPVVKLGGQKRWSAVIIKQKAHRKLAARTLAVHKLETLVFDQLGSAAFQIRNIRCLIDNTTDGLWVETPEDEDESTTLIKSSEAPTEL</sequence>
<feature type="compositionally biased region" description="Polar residues" evidence="1">
    <location>
        <begin position="93"/>
        <end position="105"/>
    </location>
</feature>
<organism evidence="2 3">
    <name type="scientific">Psylliodes chrysocephalus</name>
    <dbReference type="NCBI Taxonomy" id="3402493"/>
    <lineage>
        <taxon>Eukaryota</taxon>
        <taxon>Metazoa</taxon>
        <taxon>Ecdysozoa</taxon>
        <taxon>Arthropoda</taxon>
        <taxon>Hexapoda</taxon>
        <taxon>Insecta</taxon>
        <taxon>Pterygota</taxon>
        <taxon>Neoptera</taxon>
        <taxon>Endopterygota</taxon>
        <taxon>Coleoptera</taxon>
        <taxon>Polyphaga</taxon>
        <taxon>Cucujiformia</taxon>
        <taxon>Chrysomeloidea</taxon>
        <taxon>Chrysomelidae</taxon>
        <taxon>Galerucinae</taxon>
        <taxon>Alticini</taxon>
        <taxon>Psylliodes</taxon>
    </lineage>
</organism>
<dbReference type="Proteomes" id="UP001153636">
    <property type="component" value="Chromosome 8"/>
</dbReference>
<keyword evidence="3" id="KW-1185">Reference proteome</keyword>
<name>A0A9P0DAA9_9CUCU</name>